<dbReference type="PRINTS" id="PR00219">
    <property type="entry name" value="SYNAPTOBREVN"/>
</dbReference>
<dbReference type="PANTHER" id="PTHR21136">
    <property type="entry name" value="SNARE PROTEINS"/>
    <property type="match status" value="1"/>
</dbReference>
<dbReference type="Proteomes" id="UP000007752">
    <property type="component" value="Chromosome 8"/>
</dbReference>
<dbReference type="InterPro" id="IPR001388">
    <property type="entry name" value="Synaptobrevin-like"/>
</dbReference>
<evidence type="ECO:0000256" key="1">
    <source>
        <dbReference type="ARBA" id="ARBA00008025"/>
    </source>
</evidence>
<dbReference type="GO" id="GO:0016192">
    <property type="term" value="P:vesicle-mediated transport"/>
    <property type="evidence" value="ECO:0007669"/>
    <property type="project" value="InterPro"/>
</dbReference>
<dbReference type="Pfam" id="PF13966">
    <property type="entry name" value="zf-RVT"/>
    <property type="match status" value="1"/>
</dbReference>
<dbReference type="GO" id="GO:0004523">
    <property type="term" value="F:RNA-DNA hybrid ribonuclease activity"/>
    <property type="evidence" value="ECO:0007669"/>
    <property type="project" value="InterPro"/>
</dbReference>
<dbReference type="SUPFAM" id="SSF53098">
    <property type="entry name" value="Ribonuclease H-like"/>
    <property type="match status" value="1"/>
</dbReference>
<dbReference type="InterPro" id="IPR042855">
    <property type="entry name" value="V_SNARE_CC"/>
</dbReference>
<dbReference type="GO" id="GO:0012505">
    <property type="term" value="C:endomembrane system"/>
    <property type="evidence" value="ECO:0007669"/>
    <property type="project" value="UniProtKB-SubCell"/>
</dbReference>
<dbReference type="SUPFAM" id="SSF56219">
    <property type="entry name" value="DNase I-like"/>
    <property type="match status" value="1"/>
</dbReference>
<name>B9FYJ3_ORYSJ</name>
<dbReference type="InterPro" id="IPR012337">
    <property type="entry name" value="RNaseH-like_sf"/>
</dbReference>
<dbReference type="InterPro" id="IPR051097">
    <property type="entry name" value="Synaptobrevin-like_transport"/>
</dbReference>
<dbReference type="PANTHER" id="PTHR21136:SF169">
    <property type="entry name" value="VESICLE-ASSOCIATED MEMBRANE PROTEIN 727"/>
    <property type="match status" value="1"/>
</dbReference>
<evidence type="ECO:0000256" key="7">
    <source>
        <dbReference type="ARBA" id="ARBA00037493"/>
    </source>
</evidence>
<dbReference type="InterPro" id="IPR026960">
    <property type="entry name" value="RVT-Znf"/>
</dbReference>
<evidence type="ECO:0000256" key="9">
    <source>
        <dbReference type="PROSITE-ProRule" id="PRU00290"/>
    </source>
</evidence>
<evidence type="ECO:0000256" key="8">
    <source>
        <dbReference type="ARBA" id="ARBA00046280"/>
    </source>
</evidence>
<sequence>MNGNKQSLIYSFVAKGSVVLAEHTAFSGNFSTIAVQCLQKLPPNTSKSTYSCDGHTFNFLVDRGFVFLVVADEAVGRSVPFVFLDRVKEDFMQRYGSSIDEEGQHPLADDADDDDFLLEDRFSIAYNLDREFGPRLKDHMLYCINHPEEISKLSKVKAHLTEVKGIMMDNIEKILERGEKIELLVGKTETLQSQADSFHRHGRELRRKMWLQNLRFKLMFEHFSLKQRSEPQMQAFRDVVQRCELHDLGFSGVPYTYDNRRESRGNVKVCLDRALADDGWRGLFSTAQVFHLSSPRSDHCPILVKFYSEDLRRNFAKCVHYEIYWERDHAISEVIAESWGVSGAKQDLSDINQALFRMMSNLRPWSKKKFRNVSREIEKTRKKLSELLLSNTDSREIRRVSDQMNELLYREEMIWLQRSRIAWLKEGDRNTRFFHSKAVWRAKKNKITKLRDSDGTVHNTTKELESMATEYFQRLFTADPSIDHSRVTSLIKPKVTDAMNEELCKTVSEEEIANALFQIGPLKAPGPDGFPGRFYQRNWAILKDDIVRAVQEFFSSGTMPSGVNETAIVLIPKTEQPQELKDFRPISLCNVVYKIVSKCLVNRLRPILDDLVSQNQSAFVPVANDQAVVMKEVLKTYASCTGQLINPSRCSIMFGQSSPTAVQNQIKQTLQISNSFEDKYLGFPTPEGRMTKGKFKSLQERLWKRIMLWGENFLSTGGGKEILIKAVLQAMPVYVMGLFKLPESVCEELTKLVRNFWWGAEKGKRRTHWKSWDCLIDQKLKGGWRAIEYGLELLKKGIIWHIGNGKSVRLWKDPWIPRSYSRRPISAKRNCRLRWVSDLIDQSGSWDNDKISHHFLPMDAEAILNIHLSSRLEEDFIAWHPDRLGRFSVRSAYHLAVALAQVNDGSSSSGNGSSRACNALWKCNAPQKVKIFAWRAITNSLTTLENKKKRKLEVSDICTICGVESEYVVHALFHCPHARQLWEAMSDDMQLNPLSNIHNGDSKVILDLLEQSQPEDQVMLLMVLWRIWHTRNEIVHGKPAPGILVSKRFIESYVLSLAEIKQHPQANPEKGKHVVDVVLKKSHSIKRSREPAPDKWSKPLPGSMKLNVDGSFQESEGKGGIGAVLRNCTGEVIFAACGHVDHCSSALEMELLASRDGLALALQWTLLPIVIETDCLAMVHLFRDATGAKSELAFLITEIDSLLVGNRDISFNKCLRSQNLISHCLANKGRCDKITQFWPDNKCTFISQFICEEANE</sequence>
<keyword evidence="2" id="KW-0813">Transport</keyword>
<reference evidence="12" key="1">
    <citation type="journal article" date="2005" name="PLoS Biol.">
        <title>The genomes of Oryza sativa: a history of duplications.</title>
        <authorList>
            <person name="Yu J."/>
            <person name="Wang J."/>
            <person name="Lin W."/>
            <person name="Li S."/>
            <person name="Li H."/>
            <person name="Zhou J."/>
            <person name="Ni P."/>
            <person name="Dong W."/>
            <person name="Hu S."/>
            <person name="Zeng C."/>
            <person name="Zhang J."/>
            <person name="Zhang Y."/>
            <person name="Li R."/>
            <person name="Xu Z."/>
            <person name="Li S."/>
            <person name="Li X."/>
            <person name="Zheng H."/>
            <person name="Cong L."/>
            <person name="Lin L."/>
            <person name="Yin J."/>
            <person name="Geng J."/>
            <person name="Li G."/>
            <person name="Shi J."/>
            <person name="Liu J."/>
            <person name="Lv H."/>
            <person name="Li J."/>
            <person name="Wang J."/>
            <person name="Deng Y."/>
            <person name="Ran L."/>
            <person name="Shi X."/>
            <person name="Wang X."/>
            <person name="Wu Q."/>
            <person name="Li C."/>
            <person name="Ren X."/>
            <person name="Wang J."/>
            <person name="Wang X."/>
            <person name="Li D."/>
            <person name="Liu D."/>
            <person name="Zhang X."/>
            <person name="Ji Z."/>
            <person name="Zhao W."/>
            <person name="Sun Y."/>
            <person name="Zhang Z."/>
            <person name="Bao J."/>
            <person name="Han Y."/>
            <person name="Dong L."/>
            <person name="Ji J."/>
            <person name="Chen P."/>
            <person name="Wu S."/>
            <person name="Liu J."/>
            <person name="Xiao Y."/>
            <person name="Bu D."/>
            <person name="Tan J."/>
            <person name="Yang L."/>
            <person name="Ye C."/>
            <person name="Zhang J."/>
            <person name="Xu J."/>
            <person name="Zhou Y."/>
            <person name="Yu Y."/>
            <person name="Zhang B."/>
            <person name="Zhuang S."/>
            <person name="Wei H."/>
            <person name="Liu B."/>
            <person name="Lei M."/>
            <person name="Yu H."/>
            <person name="Li Y."/>
            <person name="Xu H."/>
            <person name="Wei S."/>
            <person name="He X."/>
            <person name="Fang L."/>
            <person name="Zhang Z."/>
            <person name="Zhang Y."/>
            <person name="Huang X."/>
            <person name="Su Z."/>
            <person name="Tong W."/>
            <person name="Li J."/>
            <person name="Tong Z."/>
            <person name="Li S."/>
            <person name="Ye J."/>
            <person name="Wang L."/>
            <person name="Fang L."/>
            <person name="Lei T."/>
            <person name="Chen C."/>
            <person name="Chen H."/>
            <person name="Xu Z."/>
            <person name="Li H."/>
            <person name="Huang H."/>
            <person name="Zhang F."/>
            <person name="Xu H."/>
            <person name="Li N."/>
            <person name="Zhao C."/>
            <person name="Li S."/>
            <person name="Dong L."/>
            <person name="Huang Y."/>
            <person name="Li L."/>
            <person name="Xi Y."/>
            <person name="Qi Q."/>
            <person name="Li W."/>
            <person name="Zhang B."/>
            <person name="Hu W."/>
            <person name="Zhang Y."/>
            <person name="Tian X."/>
            <person name="Jiao Y."/>
            <person name="Liang X."/>
            <person name="Jin J."/>
            <person name="Gao L."/>
            <person name="Zheng W."/>
            <person name="Hao B."/>
            <person name="Liu S."/>
            <person name="Wang W."/>
            <person name="Yuan L."/>
            <person name="Cao M."/>
            <person name="McDermott J."/>
            <person name="Samudrala R."/>
            <person name="Wang J."/>
            <person name="Wong G.K."/>
            <person name="Yang H."/>
        </authorList>
    </citation>
    <scope>NUCLEOTIDE SEQUENCE [LARGE SCALE GENOMIC DNA]</scope>
</reference>
<dbReference type="SMART" id="SM01270">
    <property type="entry name" value="Longin"/>
    <property type="match status" value="1"/>
</dbReference>
<keyword evidence="9" id="KW-0175">Coiled coil</keyword>
<dbReference type="InterPro" id="IPR011012">
    <property type="entry name" value="Longin-like_dom_sf"/>
</dbReference>
<dbReference type="GO" id="GO:0016020">
    <property type="term" value="C:membrane"/>
    <property type="evidence" value="ECO:0007669"/>
    <property type="project" value="InterPro"/>
</dbReference>
<keyword evidence="6" id="KW-0472">Membrane</keyword>
<dbReference type="Gene3D" id="3.60.10.10">
    <property type="entry name" value="Endonuclease/exonuclease/phosphatase"/>
    <property type="match status" value="1"/>
</dbReference>
<keyword evidence="5" id="KW-1133">Transmembrane helix</keyword>
<dbReference type="FunFam" id="1.20.5.110:FF:000004">
    <property type="entry name" value="Vesicle-associated membrane protein 7"/>
    <property type="match status" value="1"/>
</dbReference>
<evidence type="ECO:0000256" key="5">
    <source>
        <dbReference type="ARBA" id="ARBA00022989"/>
    </source>
</evidence>
<dbReference type="InterPro" id="IPR036691">
    <property type="entry name" value="Endo/exonu/phosph_ase_sf"/>
</dbReference>
<dbReference type="PROSITE" id="PS50892">
    <property type="entry name" value="V_SNARE"/>
    <property type="match status" value="1"/>
</dbReference>
<evidence type="ECO:0000259" key="11">
    <source>
        <dbReference type="PROSITE" id="PS50892"/>
    </source>
</evidence>
<dbReference type="Gene3D" id="3.30.450.50">
    <property type="entry name" value="Longin domain"/>
    <property type="match status" value="1"/>
</dbReference>
<evidence type="ECO:0000256" key="6">
    <source>
        <dbReference type="ARBA" id="ARBA00023136"/>
    </source>
</evidence>
<dbReference type="GO" id="GO:0005737">
    <property type="term" value="C:cytoplasm"/>
    <property type="evidence" value="ECO:0007669"/>
    <property type="project" value="UniProtKB-ARBA"/>
</dbReference>
<protein>
    <submittedName>
        <fullName evidence="12">Uncharacterized protein</fullName>
    </submittedName>
</protein>
<dbReference type="Pfam" id="PF13774">
    <property type="entry name" value="Longin"/>
    <property type="match status" value="1"/>
</dbReference>
<evidence type="ECO:0000259" key="10">
    <source>
        <dbReference type="PROSITE" id="PS50859"/>
    </source>
</evidence>
<dbReference type="InterPro" id="IPR002156">
    <property type="entry name" value="RNaseH_domain"/>
</dbReference>
<dbReference type="GO" id="GO:0003676">
    <property type="term" value="F:nucleic acid binding"/>
    <property type="evidence" value="ECO:0007669"/>
    <property type="project" value="InterPro"/>
</dbReference>
<dbReference type="CDD" id="cd06222">
    <property type="entry name" value="RNase_H_like"/>
    <property type="match status" value="1"/>
</dbReference>
<accession>B9FYJ3</accession>
<dbReference type="FunFam" id="3.30.450.50:FF:000014">
    <property type="entry name" value="vesicle-associated membrane protein 727"/>
    <property type="match status" value="1"/>
</dbReference>
<dbReference type="Gene3D" id="1.20.5.110">
    <property type="match status" value="1"/>
</dbReference>
<keyword evidence="3" id="KW-0812">Transmembrane</keyword>
<dbReference type="CDD" id="cd15843">
    <property type="entry name" value="R-SNARE"/>
    <property type="match status" value="1"/>
</dbReference>
<dbReference type="Pfam" id="PF00957">
    <property type="entry name" value="Synaptobrevin"/>
    <property type="match status" value="1"/>
</dbReference>
<evidence type="ECO:0000256" key="4">
    <source>
        <dbReference type="ARBA" id="ARBA00022927"/>
    </source>
</evidence>
<evidence type="ECO:0000256" key="2">
    <source>
        <dbReference type="ARBA" id="ARBA00022448"/>
    </source>
</evidence>
<dbReference type="AlphaFoldDB" id="B9FYJ3"/>
<reference evidence="12" key="2">
    <citation type="submission" date="2008-12" db="EMBL/GenBank/DDBJ databases">
        <title>Improved gene annotation of the rice (Oryza sativa) genomes.</title>
        <authorList>
            <person name="Wang J."/>
            <person name="Li R."/>
            <person name="Fan W."/>
            <person name="Huang Q."/>
            <person name="Zhang J."/>
            <person name="Zhou Y."/>
            <person name="Hu Y."/>
            <person name="Zi S."/>
            <person name="Li J."/>
            <person name="Ni P."/>
            <person name="Zheng H."/>
            <person name="Zhang Y."/>
            <person name="Zhao M."/>
            <person name="Hao Q."/>
            <person name="McDermott J."/>
            <person name="Samudrala R."/>
            <person name="Kristiansen K."/>
            <person name="Wong G.K.-S."/>
        </authorList>
    </citation>
    <scope>NUCLEOTIDE SEQUENCE</scope>
</reference>
<gene>
    <name evidence="12" type="ORF">OsJ_28268</name>
</gene>
<dbReference type="PROSITE" id="PS00417">
    <property type="entry name" value="SYNAPTOBREVIN"/>
    <property type="match status" value="1"/>
</dbReference>
<evidence type="ECO:0000313" key="12">
    <source>
        <dbReference type="EMBL" id="EEE69144.1"/>
    </source>
</evidence>
<dbReference type="InterPro" id="IPR010908">
    <property type="entry name" value="Longin_dom"/>
</dbReference>
<keyword evidence="4" id="KW-0653">Protein transport</keyword>
<evidence type="ECO:0000256" key="3">
    <source>
        <dbReference type="ARBA" id="ARBA00022692"/>
    </source>
</evidence>
<dbReference type="InterPro" id="IPR044730">
    <property type="entry name" value="RNase_H-like_dom_plant"/>
</dbReference>
<dbReference type="CDD" id="cd14824">
    <property type="entry name" value="Longin"/>
    <property type="match status" value="1"/>
</dbReference>
<dbReference type="InterPro" id="IPR036397">
    <property type="entry name" value="RNaseH_sf"/>
</dbReference>
<dbReference type="GO" id="GO:0015031">
    <property type="term" value="P:protein transport"/>
    <property type="evidence" value="ECO:0007669"/>
    <property type="project" value="UniProtKB-KW"/>
</dbReference>
<dbReference type="Pfam" id="PF13456">
    <property type="entry name" value="RVT_3"/>
    <property type="match status" value="1"/>
</dbReference>
<comment type="similarity">
    <text evidence="1">Belongs to the synaptobrevin family.</text>
</comment>
<dbReference type="SUPFAM" id="SSF58038">
    <property type="entry name" value="SNARE fusion complex"/>
    <property type="match status" value="1"/>
</dbReference>
<comment type="function">
    <text evidence="7">Involved in the targeting and/or fusion of transport vesicles to their target membrane.</text>
</comment>
<proteinExistence type="inferred from homology"/>
<organism evidence="12">
    <name type="scientific">Oryza sativa subsp. japonica</name>
    <name type="common">Rice</name>
    <dbReference type="NCBI Taxonomy" id="39947"/>
    <lineage>
        <taxon>Eukaryota</taxon>
        <taxon>Viridiplantae</taxon>
        <taxon>Streptophyta</taxon>
        <taxon>Embryophyta</taxon>
        <taxon>Tracheophyta</taxon>
        <taxon>Spermatophyta</taxon>
        <taxon>Magnoliopsida</taxon>
        <taxon>Liliopsida</taxon>
        <taxon>Poales</taxon>
        <taxon>Poaceae</taxon>
        <taxon>BOP clade</taxon>
        <taxon>Oryzoideae</taxon>
        <taxon>Oryzeae</taxon>
        <taxon>Oryzinae</taxon>
        <taxon>Oryza</taxon>
        <taxon>Oryza sativa</taxon>
    </lineage>
</organism>
<feature type="domain" description="Longin" evidence="10">
    <location>
        <begin position="8"/>
        <end position="136"/>
    </location>
</feature>
<comment type="subcellular location">
    <subcellularLocation>
        <location evidence="8">Endomembrane system</location>
        <topology evidence="8">Single-pass type IV membrane protein</topology>
    </subcellularLocation>
</comment>
<dbReference type="Gene3D" id="3.30.420.10">
    <property type="entry name" value="Ribonuclease H-like superfamily/Ribonuclease H"/>
    <property type="match status" value="1"/>
</dbReference>
<feature type="domain" description="V-SNARE coiled-coil homology" evidence="11">
    <location>
        <begin position="152"/>
        <end position="212"/>
    </location>
</feature>
<dbReference type="EMBL" id="CM000145">
    <property type="protein sequence ID" value="EEE69144.1"/>
    <property type="molecule type" value="Genomic_DNA"/>
</dbReference>
<dbReference type="SUPFAM" id="SSF64356">
    <property type="entry name" value="SNARE-like"/>
    <property type="match status" value="1"/>
</dbReference>
<dbReference type="PROSITE" id="PS50859">
    <property type="entry name" value="LONGIN"/>
    <property type="match status" value="1"/>
</dbReference>